<comment type="caution">
    <text evidence="3">The sequence shown here is derived from an EMBL/GenBank/DDBJ whole genome shotgun (WGS) entry which is preliminary data.</text>
</comment>
<evidence type="ECO:0000313" key="4">
    <source>
        <dbReference type="Proteomes" id="UP001443914"/>
    </source>
</evidence>
<evidence type="ECO:0000256" key="1">
    <source>
        <dbReference type="SAM" id="MobiDB-lite"/>
    </source>
</evidence>
<dbReference type="EMBL" id="JBDFQZ010000001">
    <property type="protein sequence ID" value="KAK9755901.1"/>
    <property type="molecule type" value="Genomic_DNA"/>
</dbReference>
<organism evidence="3 4">
    <name type="scientific">Saponaria officinalis</name>
    <name type="common">Common soapwort</name>
    <name type="synonym">Lychnis saponaria</name>
    <dbReference type="NCBI Taxonomy" id="3572"/>
    <lineage>
        <taxon>Eukaryota</taxon>
        <taxon>Viridiplantae</taxon>
        <taxon>Streptophyta</taxon>
        <taxon>Embryophyta</taxon>
        <taxon>Tracheophyta</taxon>
        <taxon>Spermatophyta</taxon>
        <taxon>Magnoliopsida</taxon>
        <taxon>eudicotyledons</taxon>
        <taxon>Gunneridae</taxon>
        <taxon>Pentapetalae</taxon>
        <taxon>Caryophyllales</taxon>
        <taxon>Caryophyllaceae</taxon>
        <taxon>Caryophylleae</taxon>
        <taxon>Saponaria</taxon>
    </lineage>
</organism>
<keyword evidence="2" id="KW-0732">Signal</keyword>
<feature type="compositionally biased region" description="Pro residues" evidence="1">
    <location>
        <begin position="156"/>
        <end position="181"/>
    </location>
</feature>
<dbReference type="AlphaFoldDB" id="A0AAW1N8V7"/>
<proteinExistence type="predicted"/>
<keyword evidence="4" id="KW-1185">Reference proteome</keyword>
<name>A0AAW1N8V7_SAPOF</name>
<sequence>MALTKHYFTSLLLFTLLVVSFGNEHSNSEDQPDPEHGAPATAFGTPHIRSPRHEPSPLKKNPVSHQRPVNSAPPGIYKKPVYEPKPNYRRPYNHPTHTTPVYRKPEHSPTPVYKRPTHIIPPHKKPTYAPNVPVYGRPDPNTPVYNPTPTTNSAPVSPPAPVTPPPAQQTPANNPPPPQFH</sequence>
<feature type="compositionally biased region" description="Low complexity" evidence="1">
    <location>
        <begin position="142"/>
        <end position="155"/>
    </location>
</feature>
<feature type="signal peptide" evidence="2">
    <location>
        <begin position="1"/>
        <end position="22"/>
    </location>
</feature>
<feature type="compositionally biased region" description="Basic residues" evidence="1">
    <location>
        <begin position="115"/>
        <end position="126"/>
    </location>
</feature>
<accession>A0AAW1N8V7</accession>
<feature type="chain" id="PRO_5043643209" evidence="2">
    <location>
        <begin position="23"/>
        <end position="181"/>
    </location>
</feature>
<feature type="region of interest" description="Disordered" evidence="1">
    <location>
        <begin position="24"/>
        <end position="181"/>
    </location>
</feature>
<dbReference type="Proteomes" id="UP001443914">
    <property type="component" value="Unassembled WGS sequence"/>
</dbReference>
<reference evidence="3" key="1">
    <citation type="submission" date="2024-03" db="EMBL/GenBank/DDBJ databases">
        <title>WGS assembly of Saponaria officinalis var. Norfolk2.</title>
        <authorList>
            <person name="Jenkins J."/>
            <person name="Shu S."/>
            <person name="Grimwood J."/>
            <person name="Barry K."/>
            <person name="Goodstein D."/>
            <person name="Schmutz J."/>
            <person name="Leebens-Mack J."/>
            <person name="Osbourn A."/>
        </authorList>
    </citation>
    <scope>NUCLEOTIDE SEQUENCE [LARGE SCALE GENOMIC DNA]</scope>
    <source>
        <strain evidence="3">JIC</strain>
    </source>
</reference>
<gene>
    <name evidence="3" type="ORF">RND81_01G058400</name>
</gene>
<protein>
    <submittedName>
        <fullName evidence="3">Uncharacterized protein</fullName>
    </submittedName>
</protein>
<evidence type="ECO:0000313" key="3">
    <source>
        <dbReference type="EMBL" id="KAK9755901.1"/>
    </source>
</evidence>
<evidence type="ECO:0000256" key="2">
    <source>
        <dbReference type="SAM" id="SignalP"/>
    </source>
</evidence>